<dbReference type="EMBL" id="FMYF01000006">
    <property type="protein sequence ID" value="SDB88807.1"/>
    <property type="molecule type" value="Genomic_DNA"/>
</dbReference>
<feature type="transmembrane region" description="Helical" evidence="1">
    <location>
        <begin position="275"/>
        <end position="294"/>
    </location>
</feature>
<dbReference type="GO" id="GO:0022857">
    <property type="term" value="F:transmembrane transporter activity"/>
    <property type="evidence" value="ECO:0007669"/>
    <property type="project" value="InterPro"/>
</dbReference>
<dbReference type="SUPFAM" id="SSF103473">
    <property type="entry name" value="MFS general substrate transporter"/>
    <property type="match status" value="1"/>
</dbReference>
<feature type="transmembrane region" description="Helical" evidence="1">
    <location>
        <begin position="64"/>
        <end position="84"/>
    </location>
</feature>
<reference evidence="2 3" key="1">
    <citation type="submission" date="2016-06" db="EMBL/GenBank/DDBJ databases">
        <authorList>
            <person name="Olsen C.W."/>
            <person name="Carey S."/>
            <person name="Hinshaw L."/>
            <person name="Karasin A.I."/>
        </authorList>
    </citation>
    <scope>NUCLEOTIDE SEQUENCE [LARGE SCALE GENOMIC DNA]</scope>
    <source>
        <strain evidence="2 3">LZ-22</strain>
    </source>
</reference>
<dbReference type="STRING" id="1577474.GA0111570_106129"/>
<keyword evidence="1" id="KW-0472">Membrane</keyword>
<feature type="transmembrane region" description="Helical" evidence="1">
    <location>
        <begin position="367"/>
        <end position="387"/>
    </location>
</feature>
<evidence type="ECO:0000313" key="2">
    <source>
        <dbReference type="EMBL" id="SDB88807.1"/>
    </source>
</evidence>
<dbReference type="Gene3D" id="1.20.1250.20">
    <property type="entry name" value="MFS general substrate transporter like domains"/>
    <property type="match status" value="1"/>
</dbReference>
<feature type="transmembrane region" description="Helical" evidence="1">
    <location>
        <begin position="192"/>
        <end position="211"/>
    </location>
</feature>
<proteinExistence type="predicted"/>
<keyword evidence="1" id="KW-1133">Transmembrane helix</keyword>
<keyword evidence="1" id="KW-0812">Transmembrane</keyword>
<feature type="transmembrane region" description="Helical" evidence="1">
    <location>
        <begin position="393"/>
        <end position="417"/>
    </location>
</feature>
<dbReference type="Proteomes" id="UP000199086">
    <property type="component" value="Unassembled WGS sequence"/>
</dbReference>
<dbReference type="OrthoDB" id="5242249at2"/>
<evidence type="ECO:0000256" key="1">
    <source>
        <dbReference type="SAM" id="Phobius"/>
    </source>
</evidence>
<dbReference type="InterPro" id="IPR011701">
    <property type="entry name" value="MFS"/>
</dbReference>
<dbReference type="Pfam" id="PF07690">
    <property type="entry name" value="MFS_1"/>
    <property type="match status" value="1"/>
</dbReference>
<feature type="transmembrane region" description="Helical" evidence="1">
    <location>
        <begin position="164"/>
        <end position="186"/>
    </location>
</feature>
<dbReference type="AlphaFoldDB" id="A0A1G6H3C9"/>
<feature type="transmembrane region" description="Helical" evidence="1">
    <location>
        <begin position="121"/>
        <end position="143"/>
    </location>
</feature>
<keyword evidence="3" id="KW-1185">Reference proteome</keyword>
<dbReference type="InterPro" id="IPR036259">
    <property type="entry name" value="MFS_trans_sf"/>
</dbReference>
<feature type="transmembrane region" description="Helical" evidence="1">
    <location>
        <begin position="96"/>
        <end position="115"/>
    </location>
</feature>
<feature type="transmembrane region" description="Helical" evidence="1">
    <location>
        <begin position="241"/>
        <end position="263"/>
    </location>
</feature>
<sequence>MTTLDAAPSQGLPTRPLPQQPQAAAAARRVWLPAALASTAVAWGGNQFTPLLGPYETLRGLDQITVNMLLFAYVGGIVPALFLAARLQRRFHPRTLVAGAVALGLVGSILLATAGDHVGQLVAGRVLSGIALASGMVNGGAWIRRLVLTSGGVTSASLARTARVSALSLTTGFGLGAGAAGLLAYAAPAPLVSAYVPHMLLAVVTLVVIVATRRHTSVPAVLPPPAPAAGGEHGHPGLGRLLLTVLPVAPWIFGSLGLAYAVLPQRLAATHGPVSVIYLTLLCTTALTCGFFIQQAVRRVRLPLRFPAPTLGMVLVIGTLVVAAWRLPLMGPVELWVMSGLLGTAYGLVISGLLVRIQLSSPPRTEALMTALLYTFAYTGFGLPVTLSWASTWAGYSVLLYGVAALAVPLTVIAHVAGRRLRPHPSHDRAHGTDRAAA</sequence>
<gene>
    <name evidence="2" type="ORF">GA0111570_106129</name>
</gene>
<name>A0A1G6H3C9_9ACTN</name>
<evidence type="ECO:0000313" key="3">
    <source>
        <dbReference type="Proteomes" id="UP000199086"/>
    </source>
</evidence>
<feature type="transmembrane region" description="Helical" evidence="1">
    <location>
        <begin position="306"/>
        <end position="327"/>
    </location>
</feature>
<protein>
    <submittedName>
        <fullName evidence="2">Major Facilitator Superfamily protein</fullName>
    </submittedName>
</protein>
<organism evidence="2 3">
    <name type="scientific">Raineyella antarctica</name>
    <dbReference type="NCBI Taxonomy" id="1577474"/>
    <lineage>
        <taxon>Bacteria</taxon>
        <taxon>Bacillati</taxon>
        <taxon>Actinomycetota</taxon>
        <taxon>Actinomycetes</taxon>
        <taxon>Propionibacteriales</taxon>
        <taxon>Propionibacteriaceae</taxon>
        <taxon>Raineyella</taxon>
    </lineage>
</organism>
<dbReference type="RefSeq" id="WP_092610590.1">
    <property type="nucleotide sequence ID" value="NZ_FMYF01000006.1"/>
</dbReference>
<feature type="transmembrane region" description="Helical" evidence="1">
    <location>
        <begin position="333"/>
        <end position="355"/>
    </location>
</feature>
<accession>A0A1G6H3C9</accession>